<dbReference type="InterPro" id="IPR038765">
    <property type="entry name" value="Papain-like_cys_pep_sf"/>
</dbReference>
<reference evidence="2 3" key="1">
    <citation type="submission" date="2024-04" db="EMBL/GenBank/DDBJ databases">
        <title>Flavobacterium sp. DGU11 16S ribosomal RNA gene Genome sequencing and assembly.</title>
        <authorList>
            <person name="Park S."/>
        </authorList>
    </citation>
    <scope>NUCLEOTIDE SEQUENCE [LARGE SCALE GENOMIC DNA]</scope>
    <source>
        <strain evidence="2 3">DGU11</strain>
    </source>
</reference>
<feature type="chain" id="PRO_5046317156" evidence="1">
    <location>
        <begin position="20"/>
        <end position="211"/>
    </location>
</feature>
<dbReference type="Gene3D" id="3.90.1720.10">
    <property type="entry name" value="endopeptidase domain like (from Nostoc punctiforme)"/>
    <property type="match status" value="1"/>
</dbReference>
<dbReference type="RefSeq" id="WP_341697881.1">
    <property type="nucleotide sequence ID" value="NZ_JBBYHR010000009.1"/>
</dbReference>
<name>A0ABU9HZJ0_9FLAO</name>
<evidence type="ECO:0000256" key="1">
    <source>
        <dbReference type="SAM" id="SignalP"/>
    </source>
</evidence>
<dbReference type="InterPro" id="IPR024453">
    <property type="entry name" value="Peptidase_C92"/>
</dbReference>
<evidence type="ECO:0000313" key="2">
    <source>
        <dbReference type="EMBL" id="MEL1245585.1"/>
    </source>
</evidence>
<keyword evidence="1" id="KW-0732">Signal</keyword>
<dbReference type="Pfam" id="PF05708">
    <property type="entry name" value="Peptidase_C92"/>
    <property type="match status" value="1"/>
</dbReference>
<dbReference type="EMBL" id="JBBYHR010000009">
    <property type="protein sequence ID" value="MEL1245585.1"/>
    <property type="molecule type" value="Genomic_DNA"/>
</dbReference>
<accession>A0ABU9HZJ0</accession>
<organism evidence="2 3">
    <name type="scientific">Flavobacterium arundinis</name>
    <dbReference type="NCBI Taxonomy" id="3139143"/>
    <lineage>
        <taxon>Bacteria</taxon>
        <taxon>Pseudomonadati</taxon>
        <taxon>Bacteroidota</taxon>
        <taxon>Flavobacteriia</taxon>
        <taxon>Flavobacteriales</taxon>
        <taxon>Flavobacteriaceae</taxon>
        <taxon>Flavobacterium</taxon>
    </lineage>
</organism>
<sequence length="211" mass="23799">MRYLALLFLVFTTVVSAQKSEGDSINFLKDGDLIFQDMDCGALCDAIEAVTEGYNGNDFSHMGMVYFRNDTLYIIEAAGSAVRLSTLEKFSKNTNKPMPVFRLKNKYRKLIPTAITFSLKQVGVPYDDEYVYDNGSYYCSELIYDAFKLANKNKPFFELFPMTYKQPGTDEFFPAWVEYYKSISKPIPEGLPGCNPGGMSVSDKIELVGSL</sequence>
<dbReference type="SUPFAM" id="SSF54001">
    <property type="entry name" value="Cysteine proteinases"/>
    <property type="match status" value="1"/>
</dbReference>
<dbReference type="Proteomes" id="UP001464555">
    <property type="component" value="Unassembled WGS sequence"/>
</dbReference>
<comment type="caution">
    <text evidence="2">The sequence shown here is derived from an EMBL/GenBank/DDBJ whole genome shotgun (WGS) entry which is preliminary data.</text>
</comment>
<proteinExistence type="predicted"/>
<feature type="signal peptide" evidence="1">
    <location>
        <begin position="1"/>
        <end position="19"/>
    </location>
</feature>
<evidence type="ECO:0000313" key="3">
    <source>
        <dbReference type="Proteomes" id="UP001464555"/>
    </source>
</evidence>
<keyword evidence="3" id="KW-1185">Reference proteome</keyword>
<protein>
    <submittedName>
        <fullName evidence="2">YiiX/YebB-like N1pC/P60 family cysteine hydrolase</fullName>
    </submittedName>
</protein>
<gene>
    <name evidence="2" type="ORF">AAEO56_15020</name>
</gene>